<dbReference type="Pfam" id="PF09479">
    <property type="entry name" value="Flg_new"/>
    <property type="match status" value="1"/>
</dbReference>
<comment type="caution">
    <text evidence="2">The sequence shown here is derived from an EMBL/GenBank/DDBJ whole genome shotgun (WGS) entry which is preliminary data.</text>
</comment>
<name>A0ABU3F8S3_9ENTE</name>
<accession>A0ABU3F8S3</accession>
<keyword evidence="3" id="KW-1185">Reference proteome</keyword>
<dbReference type="EMBL" id="JARQAJ010000002">
    <property type="protein sequence ID" value="MDT2759074.1"/>
    <property type="molecule type" value="Genomic_DNA"/>
</dbReference>
<gene>
    <name evidence="2" type="ORF">P7H27_04790</name>
</gene>
<organism evidence="2 3">
    <name type="scientific">Enterococcus xiangfangensis</name>
    <dbReference type="NCBI Taxonomy" id="1296537"/>
    <lineage>
        <taxon>Bacteria</taxon>
        <taxon>Bacillati</taxon>
        <taxon>Bacillota</taxon>
        <taxon>Bacilli</taxon>
        <taxon>Lactobacillales</taxon>
        <taxon>Enterococcaceae</taxon>
        <taxon>Enterococcus</taxon>
    </lineage>
</organism>
<dbReference type="RefSeq" id="WP_311829638.1">
    <property type="nucleotide sequence ID" value="NZ_JARQAJ010000002.1"/>
</dbReference>
<reference evidence="2" key="1">
    <citation type="submission" date="2023-03" db="EMBL/GenBank/DDBJ databases">
        <authorList>
            <person name="Shen W."/>
            <person name="Cai J."/>
        </authorList>
    </citation>
    <scope>NUCLEOTIDE SEQUENCE</scope>
    <source>
        <strain evidence="2">P66-3</strain>
    </source>
</reference>
<sequence>MNSREIYYLSNGGSGELVPQQLTYDLAVNLSENKFTRAGYSFIGWNTQADGTETAYSDKQEVENWVTESNFICLVESE</sequence>
<dbReference type="InterPro" id="IPR013378">
    <property type="entry name" value="InlB-like_B-rpt"/>
</dbReference>
<protein>
    <submittedName>
        <fullName evidence="2">InlB B-repeat-containing protein</fullName>
    </submittedName>
</protein>
<dbReference type="Gene3D" id="2.60.40.4270">
    <property type="entry name" value="Listeria-Bacteroides repeat domain"/>
    <property type="match status" value="1"/>
</dbReference>
<proteinExistence type="predicted"/>
<dbReference type="InterPro" id="IPR042229">
    <property type="entry name" value="Listeria/Bacterioides_rpt_sf"/>
</dbReference>
<dbReference type="Proteomes" id="UP001181046">
    <property type="component" value="Unassembled WGS sequence"/>
</dbReference>
<comment type="subcellular location">
    <subcellularLocation>
        <location evidence="1">Cell envelope</location>
    </subcellularLocation>
</comment>
<evidence type="ECO:0000313" key="2">
    <source>
        <dbReference type="EMBL" id="MDT2759074.1"/>
    </source>
</evidence>
<evidence type="ECO:0000256" key="1">
    <source>
        <dbReference type="ARBA" id="ARBA00004196"/>
    </source>
</evidence>
<evidence type="ECO:0000313" key="3">
    <source>
        <dbReference type="Proteomes" id="UP001181046"/>
    </source>
</evidence>